<gene>
    <name evidence="2" type="ORF">A1355_07745</name>
</gene>
<reference evidence="3" key="1">
    <citation type="submission" date="2016-03" db="EMBL/GenBank/DDBJ databases">
        <authorList>
            <person name="Heylen K."/>
            <person name="De Vos P."/>
            <person name="Vekeman B."/>
        </authorList>
    </citation>
    <scope>NUCLEOTIDE SEQUENCE [LARGE SCALE GENOMIC DNA]</scope>
    <source>
        <strain evidence="3">R-45383</strain>
    </source>
</reference>
<dbReference type="EMBL" id="LUUK01000177">
    <property type="protein sequence ID" value="OAI17522.1"/>
    <property type="molecule type" value="Genomic_DNA"/>
</dbReference>
<comment type="caution">
    <text evidence="2">The sequence shown here is derived from an EMBL/GenBank/DDBJ whole genome shotgun (WGS) entry which is preliminary data.</text>
</comment>
<dbReference type="InterPro" id="IPR025248">
    <property type="entry name" value="DUF4007"/>
</dbReference>
<dbReference type="Proteomes" id="UP000077628">
    <property type="component" value="Unassembled WGS sequence"/>
</dbReference>
<dbReference type="STRING" id="702114.A1355_07745"/>
<organism evidence="2 3">
    <name type="scientific">Methylomonas koyamae</name>
    <dbReference type="NCBI Taxonomy" id="702114"/>
    <lineage>
        <taxon>Bacteria</taxon>
        <taxon>Pseudomonadati</taxon>
        <taxon>Pseudomonadota</taxon>
        <taxon>Gammaproteobacteria</taxon>
        <taxon>Methylococcales</taxon>
        <taxon>Methylococcaceae</taxon>
        <taxon>Methylomonas</taxon>
    </lineage>
</organism>
<feature type="domain" description="DUF4007" evidence="1">
    <location>
        <begin position="11"/>
        <end position="295"/>
    </location>
</feature>
<evidence type="ECO:0000259" key="1">
    <source>
        <dbReference type="Pfam" id="PF13182"/>
    </source>
</evidence>
<evidence type="ECO:0000313" key="3">
    <source>
        <dbReference type="Proteomes" id="UP000077628"/>
    </source>
</evidence>
<dbReference type="OrthoDB" id="747541at2"/>
<evidence type="ECO:0000313" key="2">
    <source>
        <dbReference type="EMBL" id="OAI17522.1"/>
    </source>
</evidence>
<keyword evidence="3" id="KW-1185">Reference proteome</keyword>
<dbReference type="Pfam" id="PF13182">
    <property type="entry name" value="DUF4007"/>
    <property type="match status" value="1"/>
</dbReference>
<dbReference type="AlphaFoldDB" id="A0A177NI38"/>
<name>A0A177NI38_9GAMM</name>
<sequence length="301" mass="34209">MIPLRPDCYSFGRHETFPLRFGWLTKGYQAWLSTPGVFEDDDATVKLGVGKNMVSAIKYWLIATQMINCDRQSIMSSELGERIFSPNGWDPYLEDDATIWLLHWLISSNPAEATTPFWFFNRFHKPEFTMKELIDAQKYFVSEHLSAKVSEATLKHDLTLLVRMYQPTLNSKSVPSEEGLDSPVAMLGLMEMATGSKYHESKPEFRSVPVAIFAFSVAQVLVESGAPNLPIERLMRSDGVLAAPGSVFRLTEECLITKLEEMIAWYPGVFNLRESAGIHQLYLLKELEPISLLRRHYIGAH</sequence>
<dbReference type="RefSeq" id="WP_064029427.1">
    <property type="nucleotide sequence ID" value="NZ_LUUK01000177.1"/>
</dbReference>
<protein>
    <recommendedName>
        <fullName evidence="1">DUF4007 domain-containing protein</fullName>
    </recommendedName>
</protein>
<accession>A0A177NI38</accession>
<proteinExistence type="predicted"/>